<dbReference type="Gene3D" id="3.40.50.300">
    <property type="entry name" value="P-loop containing nucleotide triphosphate hydrolases"/>
    <property type="match status" value="1"/>
</dbReference>
<dbReference type="GO" id="GO:0005524">
    <property type="term" value="F:ATP binding"/>
    <property type="evidence" value="ECO:0007669"/>
    <property type="project" value="InterPro"/>
</dbReference>
<dbReference type="Pfam" id="PF00485">
    <property type="entry name" value="PRK"/>
    <property type="match status" value="1"/>
</dbReference>
<name>A0A2N0YWE9_9BACI</name>
<dbReference type="PRINTS" id="PR00988">
    <property type="entry name" value="URIDINKINASE"/>
</dbReference>
<comment type="caution">
    <text evidence="2">The sequence shown here is derived from an EMBL/GenBank/DDBJ whole genome shotgun (WGS) entry which is preliminary data.</text>
</comment>
<keyword evidence="2" id="KW-0418">Kinase</keyword>
<feature type="domain" description="Phosphoribulokinase/uridine kinase" evidence="1">
    <location>
        <begin position="58"/>
        <end position="196"/>
    </location>
</feature>
<dbReference type="SUPFAM" id="SSF52540">
    <property type="entry name" value="P-loop containing nucleoside triphosphate hydrolases"/>
    <property type="match status" value="1"/>
</dbReference>
<evidence type="ECO:0000259" key="1">
    <source>
        <dbReference type="Pfam" id="PF00485"/>
    </source>
</evidence>
<accession>A0A2N0YWE9</accession>
<dbReference type="EMBL" id="PISE01000071">
    <property type="protein sequence ID" value="PKG21582.1"/>
    <property type="molecule type" value="Genomic_DNA"/>
</dbReference>
<organism evidence="2 3">
    <name type="scientific">Niallia nealsonii</name>
    <dbReference type="NCBI Taxonomy" id="115979"/>
    <lineage>
        <taxon>Bacteria</taxon>
        <taxon>Bacillati</taxon>
        <taxon>Bacillota</taxon>
        <taxon>Bacilli</taxon>
        <taxon>Bacillales</taxon>
        <taxon>Bacillaceae</taxon>
        <taxon>Niallia</taxon>
    </lineage>
</organism>
<sequence length="247" mass="28650">MRVRVGKKGGRNQIKRRNRNLNHGISIYKKGRNCNLNISVEKLYKQFIKNKESNQTLLIGIDGCGGSGKSTLAESLKAIDQPNVAVIHMDDFYKTSKQRESVDKEIGGNWDCDRVKEQVLIPLSKNQNTRYQRYDWNTDQISEWHNVSARGVVIIEGCYSLIERFRTYYDFTIWMETPRDVRLSRGIERDGEEKRGLWEDLWMPAEELYIKAQKPMEHADFVIDGTGKKSDIKDLEINVLKSSAFLL</sequence>
<dbReference type="GO" id="GO:0016301">
    <property type="term" value="F:kinase activity"/>
    <property type="evidence" value="ECO:0007669"/>
    <property type="project" value="UniProtKB-KW"/>
</dbReference>
<evidence type="ECO:0000313" key="2">
    <source>
        <dbReference type="EMBL" id="PKG21582.1"/>
    </source>
</evidence>
<evidence type="ECO:0000313" key="3">
    <source>
        <dbReference type="Proteomes" id="UP000233375"/>
    </source>
</evidence>
<dbReference type="InterPro" id="IPR006083">
    <property type="entry name" value="PRK/URK"/>
</dbReference>
<gene>
    <name evidence="2" type="ORF">CWS01_21615</name>
</gene>
<dbReference type="PANTHER" id="PTHR10285">
    <property type="entry name" value="URIDINE KINASE"/>
    <property type="match status" value="1"/>
</dbReference>
<proteinExistence type="predicted"/>
<dbReference type="AlphaFoldDB" id="A0A2N0YWE9"/>
<dbReference type="Proteomes" id="UP000233375">
    <property type="component" value="Unassembled WGS sequence"/>
</dbReference>
<keyword evidence="3" id="KW-1185">Reference proteome</keyword>
<reference evidence="2 3" key="1">
    <citation type="journal article" date="2003" name="Int. J. Syst. Evol. Microbiol.">
        <title>Bacillus nealsonii sp. nov., isolated from a spacecraft-assembly facility, whose spores are gamma-radiation resistant.</title>
        <authorList>
            <person name="Venkateswaran K."/>
            <person name="Kempf M."/>
            <person name="Chen F."/>
            <person name="Satomi M."/>
            <person name="Nicholson W."/>
            <person name="Kern R."/>
        </authorList>
    </citation>
    <scope>NUCLEOTIDE SEQUENCE [LARGE SCALE GENOMIC DNA]</scope>
    <source>
        <strain evidence="2 3">FO-92</strain>
    </source>
</reference>
<keyword evidence="2" id="KW-0808">Transferase</keyword>
<protein>
    <submittedName>
        <fullName evidence="2">Uridine kinase</fullName>
    </submittedName>
</protein>
<dbReference type="InterPro" id="IPR027417">
    <property type="entry name" value="P-loop_NTPase"/>
</dbReference>